<keyword evidence="1" id="KW-0812">Transmembrane</keyword>
<gene>
    <name evidence="2" type="ORF">METZ01_LOCUS313569</name>
</gene>
<protein>
    <submittedName>
        <fullName evidence="2">Uncharacterized protein</fullName>
    </submittedName>
</protein>
<feature type="non-terminal residue" evidence="2">
    <location>
        <position position="357"/>
    </location>
</feature>
<evidence type="ECO:0000313" key="2">
    <source>
        <dbReference type="EMBL" id="SVC60715.1"/>
    </source>
</evidence>
<name>A0A382NK80_9ZZZZ</name>
<feature type="non-terminal residue" evidence="2">
    <location>
        <position position="1"/>
    </location>
</feature>
<feature type="transmembrane region" description="Helical" evidence="1">
    <location>
        <begin position="6"/>
        <end position="28"/>
    </location>
</feature>
<evidence type="ECO:0000256" key="1">
    <source>
        <dbReference type="SAM" id="Phobius"/>
    </source>
</evidence>
<reference evidence="2" key="1">
    <citation type="submission" date="2018-05" db="EMBL/GenBank/DDBJ databases">
        <authorList>
            <person name="Lanie J.A."/>
            <person name="Ng W.-L."/>
            <person name="Kazmierczak K.M."/>
            <person name="Andrzejewski T.M."/>
            <person name="Davidsen T.M."/>
            <person name="Wayne K.J."/>
            <person name="Tettelin H."/>
            <person name="Glass J.I."/>
            <person name="Rusch D."/>
            <person name="Podicherti R."/>
            <person name="Tsui H.-C.T."/>
            <person name="Winkler M.E."/>
        </authorList>
    </citation>
    <scope>NUCLEOTIDE SEQUENCE</scope>
</reference>
<organism evidence="2">
    <name type="scientific">marine metagenome</name>
    <dbReference type="NCBI Taxonomy" id="408172"/>
    <lineage>
        <taxon>unclassified sequences</taxon>
        <taxon>metagenomes</taxon>
        <taxon>ecological metagenomes</taxon>
    </lineage>
</organism>
<sequence length="357" mass="41147">VDNNPIYASAVAILAVFLLFFIIIGNLWTIQGEYYSMSNPYDGYLADDGIFHGDYEFSQAEFYATPLDVPPISEGKIDGKIIDTYGTIQINTQTWDYNYATSPYNIVGYEEIRTPVDKYVDSENQTNPVYILNQDVYDTSDILVYVDNQLIPTSAYTLSDVTTKLSEHLYFENTTIRVQSTEYFLVQNEQSNETTFKIGNEKVDCEYKNETEFRNCKRGIDSTAPSAHTENTIVTQSGQRRLSLDIVVYRDEIVEVRHPIEYYYESVKTAYIPDTIDTVDLGDYNTTYGEYNIYTGDESRMYKLTNDVHLLINISQLCFTMAMFLLLCIYFKVKIQFFDHPEFFKTGALIFCVLSIL</sequence>
<dbReference type="AlphaFoldDB" id="A0A382NK80"/>
<dbReference type="EMBL" id="UINC01100563">
    <property type="protein sequence ID" value="SVC60715.1"/>
    <property type="molecule type" value="Genomic_DNA"/>
</dbReference>
<keyword evidence="1" id="KW-1133">Transmembrane helix</keyword>
<keyword evidence="1" id="KW-0472">Membrane</keyword>
<accession>A0A382NK80</accession>
<proteinExistence type="predicted"/>
<feature type="transmembrane region" description="Helical" evidence="1">
    <location>
        <begin position="310"/>
        <end position="333"/>
    </location>
</feature>